<dbReference type="Gene3D" id="1.10.260.40">
    <property type="entry name" value="lambda repressor-like DNA-binding domains"/>
    <property type="match status" value="1"/>
</dbReference>
<evidence type="ECO:0000313" key="5">
    <source>
        <dbReference type="Proteomes" id="UP000480929"/>
    </source>
</evidence>
<dbReference type="PROSITE" id="PS50943">
    <property type="entry name" value="HTH_CROC1"/>
    <property type="match status" value="1"/>
</dbReference>
<keyword evidence="5" id="KW-1185">Reference proteome</keyword>
<gene>
    <name evidence="3" type="ORF">GKD88_03965</name>
    <name evidence="2" type="ORF">GKE08_05235</name>
</gene>
<dbReference type="CDD" id="cd00093">
    <property type="entry name" value="HTH_XRE"/>
    <property type="match status" value="1"/>
</dbReference>
<evidence type="ECO:0000259" key="1">
    <source>
        <dbReference type="PROSITE" id="PS50943"/>
    </source>
</evidence>
<accession>A0A6N7S514</accession>
<organism evidence="2 4">
    <name type="scientific">Holdemania massiliensis</name>
    <dbReference type="NCBI Taxonomy" id="1468449"/>
    <lineage>
        <taxon>Bacteria</taxon>
        <taxon>Bacillati</taxon>
        <taxon>Bacillota</taxon>
        <taxon>Erysipelotrichia</taxon>
        <taxon>Erysipelotrichales</taxon>
        <taxon>Erysipelotrichaceae</taxon>
        <taxon>Holdemania</taxon>
    </lineage>
</organism>
<dbReference type="InterPro" id="IPR001387">
    <property type="entry name" value="Cro/C1-type_HTH"/>
</dbReference>
<evidence type="ECO:0000313" key="2">
    <source>
        <dbReference type="EMBL" id="MSA88725.1"/>
    </source>
</evidence>
<evidence type="ECO:0000313" key="4">
    <source>
        <dbReference type="Proteomes" id="UP000433575"/>
    </source>
</evidence>
<dbReference type="InterPro" id="IPR010982">
    <property type="entry name" value="Lambda_DNA-bd_dom_sf"/>
</dbReference>
<dbReference type="EMBL" id="WKPI01000004">
    <property type="protein sequence ID" value="MSC32272.1"/>
    <property type="molecule type" value="Genomic_DNA"/>
</dbReference>
<dbReference type="SUPFAM" id="SSF47413">
    <property type="entry name" value="lambda repressor-like DNA-binding domains"/>
    <property type="match status" value="1"/>
</dbReference>
<dbReference type="Pfam" id="PF01381">
    <property type="entry name" value="HTH_3"/>
    <property type="match status" value="1"/>
</dbReference>
<dbReference type="AlphaFoldDB" id="A0A6N7S514"/>
<proteinExistence type="predicted"/>
<name>A0A6N7S514_9FIRM</name>
<comment type="caution">
    <text evidence="2">The sequence shown here is derived from an EMBL/GenBank/DDBJ whole genome shotgun (WGS) entry which is preliminary data.</text>
</comment>
<dbReference type="EMBL" id="WKPJ01000005">
    <property type="protein sequence ID" value="MSA88725.1"/>
    <property type="molecule type" value="Genomic_DNA"/>
</dbReference>
<evidence type="ECO:0000313" key="3">
    <source>
        <dbReference type="EMBL" id="MSC32272.1"/>
    </source>
</evidence>
<dbReference type="GO" id="GO:0003677">
    <property type="term" value="F:DNA binding"/>
    <property type="evidence" value="ECO:0007669"/>
    <property type="project" value="InterPro"/>
</dbReference>
<dbReference type="Proteomes" id="UP000433575">
    <property type="component" value="Unassembled WGS sequence"/>
</dbReference>
<dbReference type="GeneID" id="42457268"/>
<feature type="domain" description="HTH cro/C1-type" evidence="1">
    <location>
        <begin position="11"/>
        <end position="66"/>
    </location>
</feature>
<dbReference type="OrthoDB" id="9781521at2"/>
<sequence>MKINDAVRYRIKEICEEFNISLHALAQNAGVPDPTIRQFMQGIHDDIKIKILFKICKGMNMSMIEFFDSKIFDDVDDD</sequence>
<dbReference type="SMART" id="SM00530">
    <property type="entry name" value="HTH_XRE"/>
    <property type="match status" value="1"/>
</dbReference>
<protein>
    <submittedName>
        <fullName evidence="2">Helix-turn-helix domain-containing protein</fullName>
    </submittedName>
</protein>
<dbReference type="RefSeq" id="WP_020225474.1">
    <property type="nucleotide sequence ID" value="NZ_AP031450.1"/>
</dbReference>
<dbReference type="Proteomes" id="UP000480929">
    <property type="component" value="Unassembled WGS sequence"/>
</dbReference>
<reference evidence="4 5" key="1">
    <citation type="journal article" date="2019" name="Nat. Med.">
        <title>A library of human gut bacterial isolates paired with longitudinal multiomics data enables mechanistic microbiome research.</title>
        <authorList>
            <person name="Poyet M."/>
            <person name="Groussin M."/>
            <person name="Gibbons S.M."/>
            <person name="Avila-Pacheco J."/>
            <person name="Jiang X."/>
            <person name="Kearney S.M."/>
            <person name="Perrotta A.R."/>
            <person name="Berdy B."/>
            <person name="Zhao S."/>
            <person name="Lieberman T.D."/>
            <person name="Swanson P.K."/>
            <person name="Smith M."/>
            <person name="Roesemann S."/>
            <person name="Alexander J.E."/>
            <person name="Rich S.A."/>
            <person name="Livny J."/>
            <person name="Vlamakis H."/>
            <person name="Clish C."/>
            <person name="Bullock K."/>
            <person name="Deik A."/>
            <person name="Scott J."/>
            <person name="Pierce K.A."/>
            <person name="Xavier R.J."/>
            <person name="Alm E.J."/>
        </authorList>
    </citation>
    <scope>NUCLEOTIDE SEQUENCE [LARGE SCALE GENOMIC DNA]</scope>
    <source>
        <strain evidence="2 4">BIOML-A4</strain>
        <strain evidence="3 5">BIOML-A5</strain>
    </source>
</reference>